<dbReference type="Gene3D" id="3.40.395.10">
    <property type="entry name" value="Adenoviral Proteinase, Chain A"/>
    <property type="match status" value="1"/>
</dbReference>
<gene>
    <name evidence="1" type="ORF">HanXRQr2_Chr17g0816001</name>
</gene>
<sequence>MLSRWYLRVFQMYQSASSQRSCDQNISHIISDEKDEENVVDSTDETLVPTSPYINRVVELSEKLTFVEKIYSDWIFSARGFEMDVVFQIEDQPDSGLTRIVLETLSHDEYVHFVVVNVWARILNHEEKFKAGDKIKRLFCTYQMLDGGTYGSSYEMMQAEFFGNMIKVLKEEQVASLKEVDLLFIPFLQSDHFYLVCFHMKKCQIAVIDNNSLYDDSFDLKYRGWPEKLRHLVADFMLIHGVVGGRKMHKAQISRLKMSWRTVDNKVDCGIFLMRHMETFEGSSLRCWRCGFVKEVDCGQKEQLDDLRCKYATKILLHYLNARRQFVYNDSEAYIVLDAIERERLKEQARGSRVERMKLYCLV</sequence>
<proteinExistence type="predicted"/>
<evidence type="ECO:0000313" key="1">
    <source>
        <dbReference type="EMBL" id="KAF5756548.1"/>
    </source>
</evidence>
<protein>
    <submittedName>
        <fullName evidence="1">Papain-like cysteine peptidase superfamily</fullName>
    </submittedName>
</protein>
<dbReference type="InterPro" id="IPR038765">
    <property type="entry name" value="Papain-like_cys_pep_sf"/>
</dbReference>
<accession>A0A9K3DLP4</accession>
<dbReference type="Gramene" id="mRNA:HanXRQr2_Chr17g0816001">
    <property type="protein sequence ID" value="mRNA:HanXRQr2_Chr17g0816001"/>
    <property type="gene ID" value="HanXRQr2_Chr17g0816001"/>
</dbReference>
<name>A0A9K3DLP4_HELAN</name>
<dbReference type="EMBL" id="MNCJ02000332">
    <property type="protein sequence ID" value="KAF5756548.1"/>
    <property type="molecule type" value="Genomic_DNA"/>
</dbReference>
<dbReference type="SUPFAM" id="SSF54001">
    <property type="entry name" value="Cysteine proteinases"/>
    <property type="match status" value="1"/>
</dbReference>
<dbReference type="AlphaFoldDB" id="A0A9K3DLP4"/>
<evidence type="ECO:0000313" key="2">
    <source>
        <dbReference type="Proteomes" id="UP000215914"/>
    </source>
</evidence>
<organism evidence="1 2">
    <name type="scientific">Helianthus annuus</name>
    <name type="common">Common sunflower</name>
    <dbReference type="NCBI Taxonomy" id="4232"/>
    <lineage>
        <taxon>Eukaryota</taxon>
        <taxon>Viridiplantae</taxon>
        <taxon>Streptophyta</taxon>
        <taxon>Embryophyta</taxon>
        <taxon>Tracheophyta</taxon>
        <taxon>Spermatophyta</taxon>
        <taxon>Magnoliopsida</taxon>
        <taxon>eudicotyledons</taxon>
        <taxon>Gunneridae</taxon>
        <taxon>Pentapetalae</taxon>
        <taxon>asterids</taxon>
        <taxon>campanulids</taxon>
        <taxon>Asterales</taxon>
        <taxon>Asteraceae</taxon>
        <taxon>Asteroideae</taxon>
        <taxon>Heliantheae alliance</taxon>
        <taxon>Heliantheae</taxon>
        <taxon>Helianthus</taxon>
    </lineage>
</organism>
<reference evidence="1" key="2">
    <citation type="submission" date="2020-06" db="EMBL/GenBank/DDBJ databases">
        <title>Helianthus annuus Genome sequencing and assembly Release 2.</title>
        <authorList>
            <person name="Gouzy J."/>
            <person name="Langlade N."/>
            <person name="Munos S."/>
        </authorList>
    </citation>
    <scope>NUCLEOTIDE SEQUENCE</scope>
    <source>
        <tissue evidence="1">Leaves</tissue>
    </source>
</reference>
<reference evidence="1" key="1">
    <citation type="journal article" date="2017" name="Nature">
        <title>The sunflower genome provides insights into oil metabolism, flowering and Asterid evolution.</title>
        <authorList>
            <person name="Badouin H."/>
            <person name="Gouzy J."/>
            <person name="Grassa C.J."/>
            <person name="Murat F."/>
            <person name="Staton S.E."/>
            <person name="Cottret L."/>
            <person name="Lelandais-Briere C."/>
            <person name="Owens G.L."/>
            <person name="Carrere S."/>
            <person name="Mayjonade B."/>
            <person name="Legrand L."/>
            <person name="Gill N."/>
            <person name="Kane N.C."/>
            <person name="Bowers J.E."/>
            <person name="Hubner S."/>
            <person name="Bellec A."/>
            <person name="Berard A."/>
            <person name="Berges H."/>
            <person name="Blanchet N."/>
            <person name="Boniface M.C."/>
            <person name="Brunel D."/>
            <person name="Catrice O."/>
            <person name="Chaidir N."/>
            <person name="Claudel C."/>
            <person name="Donnadieu C."/>
            <person name="Faraut T."/>
            <person name="Fievet G."/>
            <person name="Helmstetter N."/>
            <person name="King M."/>
            <person name="Knapp S.J."/>
            <person name="Lai Z."/>
            <person name="Le Paslier M.C."/>
            <person name="Lippi Y."/>
            <person name="Lorenzon L."/>
            <person name="Mandel J.R."/>
            <person name="Marage G."/>
            <person name="Marchand G."/>
            <person name="Marquand E."/>
            <person name="Bret-Mestries E."/>
            <person name="Morien E."/>
            <person name="Nambeesan S."/>
            <person name="Nguyen T."/>
            <person name="Pegot-Espagnet P."/>
            <person name="Pouilly N."/>
            <person name="Raftis F."/>
            <person name="Sallet E."/>
            <person name="Schiex T."/>
            <person name="Thomas J."/>
            <person name="Vandecasteele C."/>
            <person name="Vares D."/>
            <person name="Vear F."/>
            <person name="Vautrin S."/>
            <person name="Crespi M."/>
            <person name="Mangin B."/>
            <person name="Burke J.M."/>
            <person name="Salse J."/>
            <person name="Munos S."/>
            <person name="Vincourt P."/>
            <person name="Rieseberg L.H."/>
            <person name="Langlade N.B."/>
        </authorList>
    </citation>
    <scope>NUCLEOTIDE SEQUENCE</scope>
    <source>
        <tissue evidence="1">Leaves</tissue>
    </source>
</reference>
<dbReference type="Proteomes" id="UP000215914">
    <property type="component" value="Unassembled WGS sequence"/>
</dbReference>
<comment type="caution">
    <text evidence="1">The sequence shown here is derived from an EMBL/GenBank/DDBJ whole genome shotgun (WGS) entry which is preliminary data.</text>
</comment>
<keyword evidence="2" id="KW-1185">Reference proteome</keyword>